<name>A0ABW3IPY4_9RHOB</name>
<comment type="caution">
    <text evidence="1">The sequence shown here is derived from an EMBL/GenBank/DDBJ whole genome shotgun (WGS) entry which is preliminary data.</text>
</comment>
<sequence>MTDDPIELDGRRTAAGKIEIKLRRHSANNRSSPKTVGQPHLESLEEQMMAEPVPTWIETMERCRLLLDRYAASPDGQAPRTREMIERALDEIAHLIKHQEQEP</sequence>
<dbReference type="Proteomes" id="UP001597108">
    <property type="component" value="Unassembled WGS sequence"/>
</dbReference>
<organism evidence="1 2">
    <name type="scientific">Tropicimonas aquimaris</name>
    <dbReference type="NCBI Taxonomy" id="914152"/>
    <lineage>
        <taxon>Bacteria</taxon>
        <taxon>Pseudomonadati</taxon>
        <taxon>Pseudomonadota</taxon>
        <taxon>Alphaproteobacteria</taxon>
        <taxon>Rhodobacterales</taxon>
        <taxon>Roseobacteraceae</taxon>
        <taxon>Tropicimonas</taxon>
    </lineage>
</organism>
<proteinExistence type="predicted"/>
<keyword evidence="2" id="KW-1185">Reference proteome</keyword>
<evidence type="ECO:0000313" key="2">
    <source>
        <dbReference type="Proteomes" id="UP001597108"/>
    </source>
</evidence>
<evidence type="ECO:0000313" key="1">
    <source>
        <dbReference type="EMBL" id="MFD0980001.1"/>
    </source>
</evidence>
<accession>A0ABW3IPY4</accession>
<dbReference type="EMBL" id="JBHTJT010000009">
    <property type="protein sequence ID" value="MFD0980001.1"/>
    <property type="molecule type" value="Genomic_DNA"/>
</dbReference>
<gene>
    <name evidence="1" type="ORF">ACFQ2S_10085</name>
</gene>
<protein>
    <submittedName>
        <fullName evidence="1">Uncharacterized protein</fullName>
    </submittedName>
</protein>
<dbReference type="RefSeq" id="WP_386074340.1">
    <property type="nucleotide sequence ID" value="NZ_JBHTJT010000009.1"/>
</dbReference>
<reference evidence="2" key="1">
    <citation type="journal article" date="2019" name="Int. J. Syst. Evol. Microbiol.">
        <title>The Global Catalogue of Microorganisms (GCM) 10K type strain sequencing project: providing services to taxonomists for standard genome sequencing and annotation.</title>
        <authorList>
            <consortium name="The Broad Institute Genomics Platform"/>
            <consortium name="The Broad Institute Genome Sequencing Center for Infectious Disease"/>
            <person name="Wu L."/>
            <person name="Ma J."/>
        </authorList>
    </citation>
    <scope>NUCLEOTIDE SEQUENCE [LARGE SCALE GENOMIC DNA]</scope>
    <source>
        <strain evidence="2">CCUG 60524</strain>
    </source>
</reference>